<feature type="region of interest" description="Disordered" evidence="1">
    <location>
        <begin position="1"/>
        <end position="50"/>
    </location>
</feature>
<sequence>MRGSTRRDKGAAGGREERNCWPATEKPREIQASSRQSLLHRTRGSQARTS</sequence>
<evidence type="ECO:0000313" key="2">
    <source>
        <dbReference type="EMBL" id="KAG0495071.1"/>
    </source>
</evidence>
<dbReference type="Proteomes" id="UP000639772">
    <property type="component" value="Unassembled WGS sequence"/>
</dbReference>
<protein>
    <submittedName>
        <fullName evidence="2">Uncharacterized protein</fullName>
    </submittedName>
</protein>
<proteinExistence type="predicted"/>
<accession>A0A835VFZ8</accession>
<dbReference type="EMBL" id="JADCNM010000002">
    <property type="protein sequence ID" value="KAG0495071.1"/>
    <property type="molecule type" value="Genomic_DNA"/>
</dbReference>
<feature type="compositionally biased region" description="Basic and acidic residues" evidence="1">
    <location>
        <begin position="1"/>
        <end position="29"/>
    </location>
</feature>
<comment type="caution">
    <text evidence="2">The sequence shown here is derived from an EMBL/GenBank/DDBJ whole genome shotgun (WGS) entry which is preliminary data.</text>
</comment>
<gene>
    <name evidence="2" type="ORF">HPP92_006065</name>
</gene>
<dbReference type="AlphaFoldDB" id="A0A835VFZ8"/>
<evidence type="ECO:0000256" key="1">
    <source>
        <dbReference type="SAM" id="MobiDB-lite"/>
    </source>
</evidence>
<name>A0A835VFZ8_VANPL</name>
<reference evidence="2 3" key="1">
    <citation type="journal article" date="2020" name="Nat. Food">
        <title>A phased Vanilla planifolia genome enables genetic improvement of flavour and production.</title>
        <authorList>
            <person name="Hasing T."/>
            <person name="Tang H."/>
            <person name="Brym M."/>
            <person name="Khazi F."/>
            <person name="Huang T."/>
            <person name="Chambers A.H."/>
        </authorList>
    </citation>
    <scope>NUCLEOTIDE SEQUENCE [LARGE SCALE GENOMIC DNA]</scope>
    <source>
        <tissue evidence="2">Leaf</tissue>
    </source>
</reference>
<organism evidence="2 3">
    <name type="scientific">Vanilla planifolia</name>
    <name type="common">Vanilla</name>
    <dbReference type="NCBI Taxonomy" id="51239"/>
    <lineage>
        <taxon>Eukaryota</taxon>
        <taxon>Viridiplantae</taxon>
        <taxon>Streptophyta</taxon>
        <taxon>Embryophyta</taxon>
        <taxon>Tracheophyta</taxon>
        <taxon>Spermatophyta</taxon>
        <taxon>Magnoliopsida</taxon>
        <taxon>Liliopsida</taxon>
        <taxon>Asparagales</taxon>
        <taxon>Orchidaceae</taxon>
        <taxon>Vanilloideae</taxon>
        <taxon>Vanilleae</taxon>
        <taxon>Vanilla</taxon>
    </lineage>
</organism>
<evidence type="ECO:0000313" key="3">
    <source>
        <dbReference type="Proteomes" id="UP000639772"/>
    </source>
</evidence>